<dbReference type="Pfam" id="PF14326">
    <property type="entry name" value="DUF4384"/>
    <property type="match status" value="2"/>
</dbReference>
<proteinExistence type="predicted"/>
<dbReference type="Proteomes" id="UP000199473">
    <property type="component" value="Unassembled WGS sequence"/>
</dbReference>
<evidence type="ECO:0000313" key="4">
    <source>
        <dbReference type="Proteomes" id="UP000199473"/>
    </source>
</evidence>
<dbReference type="AlphaFoldDB" id="A0A1I4F7L3"/>
<evidence type="ECO:0000259" key="2">
    <source>
        <dbReference type="Pfam" id="PF14326"/>
    </source>
</evidence>
<feature type="domain" description="DUF4384" evidence="2">
    <location>
        <begin position="89"/>
        <end position="178"/>
    </location>
</feature>
<reference evidence="3 4" key="1">
    <citation type="submission" date="2016-10" db="EMBL/GenBank/DDBJ databases">
        <authorList>
            <person name="de Groot N.N."/>
        </authorList>
    </citation>
    <scope>NUCLEOTIDE SEQUENCE [LARGE SCALE GENOMIC DNA]</scope>
    <source>
        <strain evidence="3 4">DSM 19981</strain>
    </source>
</reference>
<dbReference type="InterPro" id="IPR025493">
    <property type="entry name" value="DUF4384"/>
</dbReference>
<keyword evidence="4" id="KW-1185">Reference proteome</keyword>
<protein>
    <recommendedName>
        <fullName evidence="2">DUF4384 domain-containing protein</fullName>
    </recommendedName>
</protein>
<dbReference type="RefSeq" id="WP_092963335.1">
    <property type="nucleotide sequence ID" value="NZ_FOSQ01000023.1"/>
</dbReference>
<organism evidence="3 4">
    <name type="scientific">Falsiroseomonas stagni DSM 19981</name>
    <dbReference type="NCBI Taxonomy" id="1123062"/>
    <lineage>
        <taxon>Bacteria</taxon>
        <taxon>Pseudomonadati</taxon>
        <taxon>Pseudomonadota</taxon>
        <taxon>Alphaproteobacteria</taxon>
        <taxon>Acetobacterales</taxon>
        <taxon>Roseomonadaceae</taxon>
        <taxon>Falsiroseomonas</taxon>
    </lineage>
</organism>
<dbReference type="STRING" id="1123062.SAMN02745775_12340"/>
<evidence type="ECO:0000256" key="1">
    <source>
        <dbReference type="SAM" id="SignalP"/>
    </source>
</evidence>
<feature type="domain" description="DUF4384" evidence="2">
    <location>
        <begin position="265"/>
        <end position="330"/>
    </location>
</feature>
<gene>
    <name evidence="3" type="ORF">SAMN02745775_12340</name>
</gene>
<keyword evidence="1" id="KW-0732">Signal</keyword>
<feature type="signal peptide" evidence="1">
    <location>
        <begin position="1"/>
        <end position="26"/>
    </location>
</feature>
<evidence type="ECO:0000313" key="3">
    <source>
        <dbReference type="EMBL" id="SFL13280.1"/>
    </source>
</evidence>
<sequence>MTRPLLTRRSVAGMALVAAGSRLASAQPVGSPRSLGGVVGEFDRATPPPLFLTRSMRPEVLELVPPHDPGPQPFPGQVHAWLDRAERRYALGDLAQIGVETTAPGYVQIVGISATGRPEWLFPPDSLPGDRRGMPQDPAEVAAGSPLMFPRPGIDNFTLRLREPAGEAMVFVIVTSQPFTRSLRDRVVQRIGATASATEANRLLPQELATIAREMPALRLTHHGVPYVTEAREVGVRAVGAALDWVRPTPGAGRMLAVLGDRRVFRAGERLMLRLRAEEPCQVTVLALGQGGMIDMLLPNLRQPGMLAAGQELTLPPGGSDLRLRLRGPRAAPSEDERILAISQPLGRPPVLSVPPESGQATRTIAPDSAAAQNLAAALRGGQGRLVVADWTYQVST</sequence>
<name>A0A1I4F7L3_9PROT</name>
<accession>A0A1I4F7L3</accession>
<feature type="chain" id="PRO_5011664709" description="DUF4384 domain-containing protein" evidence="1">
    <location>
        <begin position="27"/>
        <end position="397"/>
    </location>
</feature>
<dbReference type="EMBL" id="FOSQ01000023">
    <property type="protein sequence ID" value="SFL13280.1"/>
    <property type="molecule type" value="Genomic_DNA"/>
</dbReference>